<dbReference type="Proteomes" id="UP001479290">
    <property type="component" value="Unassembled WGS sequence"/>
</dbReference>
<dbReference type="AlphaFoldDB" id="A0AAW2B9P6"/>
<keyword evidence="2" id="KW-1185">Reference proteome</keyword>
<gene>
    <name evidence="1" type="ORF">ABG768_000447</name>
</gene>
<feature type="non-terminal residue" evidence="1">
    <location>
        <position position="1"/>
    </location>
</feature>
<sequence>AACRVSPGQWASPDRGILHHPRGSVLVVDMRHCQLPETLTHLPLCQPLQTRCAGL</sequence>
<accession>A0AAW2B9P6</accession>
<evidence type="ECO:0000313" key="2">
    <source>
        <dbReference type="Proteomes" id="UP001479290"/>
    </source>
</evidence>
<protein>
    <submittedName>
        <fullName evidence="1">Uncharacterized protein</fullName>
    </submittedName>
</protein>
<evidence type="ECO:0000313" key="1">
    <source>
        <dbReference type="EMBL" id="KAK9980865.1"/>
    </source>
</evidence>
<name>A0AAW2B9P6_CULAL</name>
<organism evidence="1 2">
    <name type="scientific">Culter alburnus</name>
    <name type="common">Topmouth culter</name>
    <dbReference type="NCBI Taxonomy" id="194366"/>
    <lineage>
        <taxon>Eukaryota</taxon>
        <taxon>Metazoa</taxon>
        <taxon>Chordata</taxon>
        <taxon>Craniata</taxon>
        <taxon>Vertebrata</taxon>
        <taxon>Euteleostomi</taxon>
        <taxon>Actinopterygii</taxon>
        <taxon>Neopterygii</taxon>
        <taxon>Teleostei</taxon>
        <taxon>Ostariophysi</taxon>
        <taxon>Cypriniformes</taxon>
        <taxon>Xenocyprididae</taxon>
        <taxon>Xenocypridinae</taxon>
        <taxon>Culter</taxon>
    </lineage>
</organism>
<reference evidence="1 2" key="1">
    <citation type="submission" date="2024-05" db="EMBL/GenBank/DDBJ databases">
        <title>A high-quality chromosomal-level genome assembly of Topmouth culter (Culter alburnus).</title>
        <authorList>
            <person name="Zhao H."/>
        </authorList>
    </citation>
    <scope>NUCLEOTIDE SEQUENCE [LARGE SCALE GENOMIC DNA]</scope>
    <source>
        <strain evidence="1">CATC2023</strain>
        <tissue evidence="1">Muscle</tissue>
    </source>
</reference>
<proteinExistence type="predicted"/>
<dbReference type="EMBL" id="JAWDJR010000001">
    <property type="protein sequence ID" value="KAK9980865.1"/>
    <property type="molecule type" value="Genomic_DNA"/>
</dbReference>
<comment type="caution">
    <text evidence="1">The sequence shown here is derived from an EMBL/GenBank/DDBJ whole genome shotgun (WGS) entry which is preliminary data.</text>
</comment>